<dbReference type="Proteomes" id="UP000244900">
    <property type="component" value="Chromosome"/>
</dbReference>
<sequence length="60" mass="6775">MRSTNTPNLPFFFSPYVISRRADQPGCWPARLYVNSPTPQGRLGRSHRSARRGGRLSSGR</sequence>
<dbReference type="KEGG" id="stir:DDW44_03670"/>
<feature type="region of interest" description="Disordered" evidence="1">
    <location>
        <begin position="35"/>
        <end position="60"/>
    </location>
</feature>
<reference evidence="2 3" key="1">
    <citation type="submission" date="2018-05" db="EMBL/GenBank/DDBJ databases">
        <title>Complete genome sequence of sponge-derived Streptomyces sp. HNM0039.</title>
        <authorList>
            <person name="Huang X."/>
            <person name="Zhou S."/>
        </authorList>
    </citation>
    <scope>NUCLEOTIDE SEQUENCE [LARGE SCALE GENOMIC DNA]</scope>
    <source>
        <strain evidence="2 3">HNM0039</strain>
    </source>
</reference>
<dbReference type="AlphaFoldDB" id="A0A2S1SNP4"/>
<evidence type="ECO:0000313" key="3">
    <source>
        <dbReference type="Proteomes" id="UP000244900"/>
    </source>
</evidence>
<gene>
    <name evidence="2" type="ORF">DDW44_03670</name>
</gene>
<accession>A0A2S1SNP4</accession>
<evidence type="ECO:0000256" key="1">
    <source>
        <dbReference type="SAM" id="MobiDB-lite"/>
    </source>
</evidence>
<proteinExistence type="predicted"/>
<keyword evidence="3" id="KW-1185">Reference proteome</keyword>
<name>A0A2S1SNP4_9ACTN</name>
<protein>
    <submittedName>
        <fullName evidence="2">Uncharacterized protein</fullName>
    </submittedName>
</protein>
<organism evidence="2 3">
    <name type="scientific">Streptomyces tirandamycinicus</name>
    <dbReference type="NCBI Taxonomy" id="2174846"/>
    <lineage>
        <taxon>Bacteria</taxon>
        <taxon>Bacillati</taxon>
        <taxon>Actinomycetota</taxon>
        <taxon>Actinomycetes</taxon>
        <taxon>Kitasatosporales</taxon>
        <taxon>Streptomycetaceae</taxon>
        <taxon>Streptomyces</taxon>
    </lineage>
</organism>
<evidence type="ECO:0000313" key="2">
    <source>
        <dbReference type="EMBL" id="AWI27987.1"/>
    </source>
</evidence>
<feature type="compositionally biased region" description="Basic residues" evidence="1">
    <location>
        <begin position="44"/>
        <end position="54"/>
    </location>
</feature>
<dbReference type="OrthoDB" id="4242918at2"/>
<dbReference type="EMBL" id="CP029188">
    <property type="protein sequence ID" value="AWI27987.1"/>
    <property type="molecule type" value="Genomic_DNA"/>
</dbReference>